<keyword evidence="2" id="KW-1185">Reference proteome</keyword>
<name>A0A8S1DX06_9INSE</name>
<organism evidence="1 2">
    <name type="scientific">Cloeon dipterum</name>
    <dbReference type="NCBI Taxonomy" id="197152"/>
    <lineage>
        <taxon>Eukaryota</taxon>
        <taxon>Metazoa</taxon>
        <taxon>Ecdysozoa</taxon>
        <taxon>Arthropoda</taxon>
        <taxon>Hexapoda</taxon>
        <taxon>Insecta</taxon>
        <taxon>Pterygota</taxon>
        <taxon>Palaeoptera</taxon>
        <taxon>Ephemeroptera</taxon>
        <taxon>Pisciforma</taxon>
        <taxon>Baetidae</taxon>
        <taxon>Cloeon</taxon>
    </lineage>
</organism>
<sequence length="97" mass="11584">MRVRITHDEQLGQIAEISVFAVHVDREKLQTWFLNVCGHEFAEEIEDHDLICYFCAWHAEFQWKIDKMEDDDLVWRNLDLDLDDAAKELSTLVYIFP</sequence>
<reference evidence="1 2" key="1">
    <citation type="submission" date="2020-04" db="EMBL/GenBank/DDBJ databases">
        <authorList>
            <person name="Alioto T."/>
            <person name="Alioto T."/>
            <person name="Gomez Garrido J."/>
        </authorList>
    </citation>
    <scope>NUCLEOTIDE SEQUENCE [LARGE SCALE GENOMIC DNA]</scope>
</reference>
<evidence type="ECO:0000313" key="2">
    <source>
        <dbReference type="Proteomes" id="UP000494165"/>
    </source>
</evidence>
<accession>A0A8S1DX06</accession>
<proteinExistence type="predicted"/>
<comment type="caution">
    <text evidence="1">The sequence shown here is derived from an EMBL/GenBank/DDBJ whole genome shotgun (WGS) entry which is preliminary data.</text>
</comment>
<dbReference type="Proteomes" id="UP000494165">
    <property type="component" value="Unassembled WGS sequence"/>
</dbReference>
<dbReference type="EMBL" id="CADEPI010000393">
    <property type="protein sequence ID" value="CAB3385102.1"/>
    <property type="molecule type" value="Genomic_DNA"/>
</dbReference>
<gene>
    <name evidence="1" type="ORF">CLODIP_2_CD13203</name>
</gene>
<protein>
    <submittedName>
        <fullName evidence="1">Uncharacterized protein</fullName>
    </submittedName>
</protein>
<evidence type="ECO:0000313" key="1">
    <source>
        <dbReference type="EMBL" id="CAB3385102.1"/>
    </source>
</evidence>
<dbReference type="AlphaFoldDB" id="A0A8S1DX06"/>